<evidence type="ECO:0008006" key="3">
    <source>
        <dbReference type="Google" id="ProtNLM"/>
    </source>
</evidence>
<proteinExistence type="predicted"/>
<dbReference type="EMBL" id="MFAQ01000007">
    <property type="protein sequence ID" value="OGD83849.1"/>
    <property type="molecule type" value="Genomic_DNA"/>
</dbReference>
<dbReference type="InterPro" id="IPR007710">
    <property type="entry name" value="Nucleoside_deoxyribTrfase"/>
</dbReference>
<gene>
    <name evidence="1" type="ORF">A2572_02680</name>
</gene>
<dbReference type="Proteomes" id="UP000179237">
    <property type="component" value="Unassembled WGS sequence"/>
</dbReference>
<protein>
    <recommendedName>
        <fullName evidence="3">Nucleoside 2-deoxyribosyltransferase</fullName>
    </recommendedName>
</protein>
<name>A0A1F5FW66_9BACT</name>
<dbReference type="AlphaFoldDB" id="A0A1F5FW66"/>
<dbReference type="Gene3D" id="3.40.50.450">
    <property type="match status" value="1"/>
</dbReference>
<comment type="caution">
    <text evidence="1">The sequence shown here is derived from an EMBL/GenBank/DDBJ whole genome shotgun (WGS) entry which is preliminary data.</text>
</comment>
<accession>A0A1F5FW66</accession>
<sequence length="191" mass="22116">MRIYFTAAISLSDFYGENYRKIVDCLEKLGHTVIHDHITKNSITKVFDKTKKENEEYYKKTLREINKADVIVAEVSFPSTINVGHEVGLALDKGKPVVALYAEDKGSPFFEGIGSDLFFYNEYSPIDVDSFLPKLMDDVIKRVDVRFNFFISPEIGRYLDWVNQKRKIPRAAFLRGLIEKAMKLDKEFEDK</sequence>
<dbReference type="Pfam" id="PF05014">
    <property type="entry name" value="Nuc_deoxyrib_tr"/>
    <property type="match status" value="1"/>
</dbReference>
<evidence type="ECO:0000313" key="1">
    <source>
        <dbReference type="EMBL" id="OGD83849.1"/>
    </source>
</evidence>
<evidence type="ECO:0000313" key="2">
    <source>
        <dbReference type="Proteomes" id="UP000179237"/>
    </source>
</evidence>
<organism evidence="1 2">
    <name type="scientific">Candidatus Collierbacteria bacterium RIFOXYD1_FULL_40_9</name>
    <dbReference type="NCBI Taxonomy" id="1817731"/>
    <lineage>
        <taxon>Bacteria</taxon>
        <taxon>Candidatus Collieribacteriota</taxon>
    </lineage>
</organism>
<reference evidence="1 2" key="1">
    <citation type="journal article" date="2016" name="Nat. Commun.">
        <title>Thousands of microbial genomes shed light on interconnected biogeochemical processes in an aquifer system.</title>
        <authorList>
            <person name="Anantharaman K."/>
            <person name="Brown C.T."/>
            <person name="Hug L.A."/>
            <person name="Sharon I."/>
            <person name="Castelle C.J."/>
            <person name="Probst A.J."/>
            <person name="Thomas B.C."/>
            <person name="Singh A."/>
            <person name="Wilkins M.J."/>
            <person name="Karaoz U."/>
            <person name="Brodie E.L."/>
            <person name="Williams K.H."/>
            <person name="Hubbard S.S."/>
            <person name="Banfield J.F."/>
        </authorList>
    </citation>
    <scope>NUCLEOTIDE SEQUENCE [LARGE SCALE GENOMIC DNA]</scope>
</reference>
<dbReference type="SUPFAM" id="SSF52309">
    <property type="entry name" value="N-(deoxy)ribosyltransferase-like"/>
    <property type="match status" value="1"/>
</dbReference>